<dbReference type="InterPro" id="IPR053134">
    <property type="entry name" value="RNA-dir_DNA_polymerase"/>
</dbReference>
<accession>A0A816BGX3</accession>
<reference evidence="2" key="1">
    <citation type="submission" date="2021-02" db="EMBL/GenBank/DDBJ databases">
        <authorList>
            <person name="Nowell W R."/>
        </authorList>
    </citation>
    <scope>NUCLEOTIDE SEQUENCE</scope>
</reference>
<name>A0A816BGX3_9BILA</name>
<dbReference type="Pfam" id="PF00078">
    <property type="entry name" value="RVT_1"/>
    <property type="match status" value="1"/>
</dbReference>
<protein>
    <recommendedName>
        <fullName evidence="1">Reverse transcriptase domain-containing protein</fullName>
    </recommendedName>
</protein>
<dbReference type="EMBL" id="CAJNOQ010037659">
    <property type="protein sequence ID" value="CAF1609120.1"/>
    <property type="molecule type" value="Genomic_DNA"/>
</dbReference>
<dbReference type="SUPFAM" id="SSF56672">
    <property type="entry name" value="DNA/RNA polymerases"/>
    <property type="match status" value="1"/>
</dbReference>
<dbReference type="Proteomes" id="UP000681722">
    <property type="component" value="Unassembled WGS sequence"/>
</dbReference>
<dbReference type="AlphaFoldDB" id="A0A816BGX3"/>
<dbReference type="CDD" id="cd01647">
    <property type="entry name" value="RT_LTR"/>
    <property type="match status" value="1"/>
</dbReference>
<dbReference type="InterPro" id="IPR043502">
    <property type="entry name" value="DNA/RNA_pol_sf"/>
</dbReference>
<keyword evidence="4" id="KW-1185">Reference proteome</keyword>
<dbReference type="EMBL" id="CAJOBC010104345">
    <property type="protein sequence ID" value="CAF4491107.1"/>
    <property type="molecule type" value="Genomic_DNA"/>
</dbReference>
<dbReference type="PANTHER" id="PTHR24559">
    <property type="entry name" value="TRANSPOSON TY3-I GAG-POL POLYPROTEIN"/>
    <property type="match status" value="1"/>
</dbReference>
<organism evidence="2 4">
    <name type="scientific">Didymodactylos carnosus</name>
    <dbReference type="NCBI Taxonomy" id="1234261"/>
    <lineage>
        <taxon>Eukaryota</taxon>
        <taxon>Metazoa</taxon>
        <taxon>Spiralia</taxon>
        <taxon>Gnathifera</taxon>
        <taxon>Rotifera</taxon>
        <taxon>Eurotatoria</taxon>
        <taxon>Bdelloidea</taxon>
        <taxon>Philodinida</taxon>
        <taxon>Philodinidae</taxon>
        <taxon>Didymodactylos</taxon>
    </lineage>
</organism>
<dbReference type="Gene3D" id="3.10.10.10">
    <property type="entry name" value="HIV Type 1 Reverse Transcriptase, subunit A, domain 1"/>
    <property type="match status" value="1"/>
</dbReference>
<dbReference type="PROSITE" id="PS50878">
    <property type="entry name" value="RT_POL"/>
    <property type="match status" value="1"/>
</dbReference>
<proteinExistence type="predicted"/>
<comment type="caution">
    <text evidence="2">The sequence shown here is derived from an EMBL/GenBank/DDBJ whole genome shotgun (WGS) entry which is preliminary data.</text>
</comment>
<sequence>MRETINRLGGHRYYSKLDLKFGYFQMPTQDDKEKTAFSVQGDHWETNALPQGLKNVPPTFQRIMNEFLVYQRWDHCLVYLDDISIFSKSFKQHVQHLDEILTVLNNPSFQLNPSKSSIIHLQMDYLGHIVNRQGITPYG</sequence>
<evidence type="ECO:0000259" key="1">
    <source>
        <dbReference type="PROSITE" id="PS50878"/>
    </source>
</evidence>
<evidence type="ECO:0000313" key="4">
    <source>
        <dbReference type="Proteomes" id="UP000663829"/>
    </source>
</evidence>
<dbReference type="InterPro" id="IPR000477">
    <property type="entry name" value="RT_dom"/>
</dbReference>
<dbReference type="Gene3D" id="3.30.70.270">
    <property type="match status" value="1"/>
</dbReference>
<gene>
    <name evidence="2" type="ORF">GPM918_LOCUS42968</name>
    <name evidence="3" type="ORF">SRO942_LOCUS44337</name>
</gene>
<dbReference type="Proteomes" id="UP000663829">
    <property type="component" value="Unassembled WGS sequence"/>
</dbReference>
<evidence type="ECO:0000313" key="2">
    <source>
        <dbReference type="EMBL" id="CAF1609120.1"/>
    </source>
</evidence>
<feature type="domain" description="Reverse transcriptase" evidence="1">
    <location>
        <begin position="1"/>
        <end position="130"/>
    </location>
</feature>
<dbReference type="OrthoDB" id="420169at2759"/>
<dbReference type="InterPro" id="IPR043128">
    <property type="entry name" value="Rev_trsase/Diguanyl_cyclase"/>
</dbReference>
<evidence type="ECO:0000313" key="3">
    <source>
        <dbReference type="EMBL" id="CAF4491107.1"/>
    </source>
</evidence>
<dbReference type="PANTHER" id="PTHR24559:SF444">
    <property type="entry name" value="REVERSE TRANSCRIPTASE DOMAIN-CONTAINING PROTEIN"/>
    <property type="match status" value="1"/>
</dbReference>